<dbReference type="InterPro" id="IPR011234">
    <property type="entry name" value="Fumarylacetoacetase-like_C"/>
</dbReference>
<sequence length="338" mass="37227">MASTSRLVRQAITPIKTFSWLSGRPTRYTAWNPVRLFSVSQSRDMKFVQFTYAEKPADVRVGYLEGDNVVDLNKVDGSISSTLLDILRKGQLDKVQKVKSSNPASTPLSSVKLQAPIHGMDKVLCIGLNYKDHCEEQNLTPPPVPMFFSKFSSTIIGPSDAVQLRSDVTKCVDWEVELVVVIGKKASNVQAREAYDYVFGYTVAQDISARDWQKNKNGGQFLLGKSMDTFCPIGPCIATADEVGDPQKLNIRCSVNGVLKQSSNTEQLVHKIPDAIERLTSVMTLLPGDIILTGTPGGVGMYRDPPEYLQPGHVVESEVEKIGVLTTRVEGFRLCANK</sequence>
<feature type="domain" description="Fumarylacetoacetase-like C-terminal" evidence="3">
    <location>
        <begin position="122"/>
        <end position="329"/>
    </location>
</feature>
<keyword evidence="2" id="KW-0479">Metal-binding</keyword>
<evidence type="ECO:0000256" key="2">
    <source>
        <dbReference type="ARBA" id="ARBA00022723"/>
    </source>
</evidence>
<reference evidence="4 5" key="1">
    <citation type="submission" date="2021-06" db="EMBL/GenBank/DDBJ databases">
        <title>A haploid diamondback moth (Plutella xylostella L.) genome assembly resolves 31 chromosomes and identifies a diamide resistance mutation.</title>
        <authorList>
            <person name="Ward C.M."/>
            <person name="Perry K.D."/>
            <person name="Baker G."/>
            <person name="Powis K."/>
            <person name="Heckel D.G."/>
            <person name="Baxter S.W."/>
        </authorList>
    </citation>
    <scope>NUCLEOTIDE SEQUENCE [LARGE SCALE GENOMIC DNA]</scope>
    <source>
        <strain evidence="4 5">LV</strain>
        <tissue evidence="4">Single pupa</tissue>
    </source>
</reference>
<accession>A0ABQ7PWN2</accession>
<name>A0ABQ7PWN2_PLUXY</name>
<dbReference type="InterPro" id="IPR051121">
    <property type="entry name" value="FAH"/>
</dbReference>
<dbReference type="Proteomes" id="UP000823941">
    <property type="component" value="Chromosome 26"/>
</dbReference>
<comment type="caution">
    <text evidence="4">The sequence shown here is derived from an EMBL/GenBank/DDBJ whole genome shotgun (WGS) entry which is preliminary data.</text>
</comment>
<keyword evidence="5" id="KW-1185">Reference proteome</keyword>
<dbReference type="EMBL" id="JAHIBW010000026">
    <property type="protein sequence ID" value="KAG7297305.1"/>
    <property type="molecule type" value="Genomic_DNA"/>
</dbReference>
<proteinExistence type="inferred from homology"/>
<evidence type="ECO:0000313" key="5">
    <source>
        <dbReference type="Proteomes" id="UP000823941"/>
    </source>
</evidence>
<comment type="similarity">
    <text evidence="1">Belongs to the FAH family.</text>
</comment>
<evidence type="ECO:0000256" key="1">
    <source>
        <dbReference type="ARBA" id="ARBA00010211"/>
    </source>
</evidence>
<dbReference type="PANTHER" id="PTHR42796">
    <property type="entry name" value="FUMARYLACETOACETATE HYDROLASE DOMAIN-CONTAINING PROTEIN 2A-RELATED"/>
    <property type="match status" value="1"/>
</dbReference>
<dbReference type="InterPro" id="IPR036663">
    <property type="entry name" value="Fumarylacetoacetase_C_sf"/>
</dbReference>
<protein>
    <recommendedName>
        <fullName evidence="3">Fumarylacetoacetase-like C-terminal domain-containing protein</fullName>
    </recommendedName>
</protein>
<dbReference type="SUPFAM" id="SSF56529">
    <property type="entry name" value="FAH"/>
    <property type="match status" value="1"/>
</dbReference>
<dbReference type="Pfam" id="PF01557">
    <property type="entry name" value="FAA_hydrolase"/>
    <property type="match status" value="1"/>
</dbReference>
<evidence type="ECO:0000313" key="4">
    <source>
        <dbReference type="EMBL" id="KAG7297305.1"/>
    </source>
</evidence>
<dbReference type="Gene3D" id="3.90.850.10">
    <property type="entry name" value="Fumarylacetoacetase-like, C-terminal domain"/>
    <property type="match status" value="1"/>
</dbReference>
<evidence type="ECO:0000259" key="3">
    <source>
        <dbReference type="Pfam" id="PF01557"/>
    </source>
</evidence>
<gene>
    <name evidence="4" type="ORF">JYU34_019266</name>
</gene>
<dbReference type="PANTHER" id="PTHR42796:SF4">
    <property type="entry name" value="FUMARYLACETOACETATE HYDROLASE DOMAIN-CONTAINING PROTEIN 2A"/>
    <property type="match status" value="1"/>
</dbReference>
<organism evidence="4 5">
    <name type="scientific">Plutella xylostella</name>
    <name type="common">Diamondback moth</name>
    <name type="synonym">Plutella maculipennis</name>
    <dbReference type="NCBI Taxonomy" id="51655"/>
    <lineage>
        <taxon>Eukaryota</taxon>
        <taxon>Metazoa</taxon>
        <taxon>Ecdysozoa</taxon>
        <taxon>Arthropoda</taxon>
        <taxon>Hexapoda</taxon>
        <taxon>Insecta</taxon>
        <taxon>Pterygota</taxon>
        <taxon>Neoptera</taxon>
        <taxon>Endopterygota</taxon>
        <taxon>Lepidoptera</taxon>
        <taxon>Glossata</taxon>
        <taxon>Ditrysia</taxon>
        <taxon>Yponomeutoidea</taxon>
        <taxon>Plutellidae</taxon>
        <taxon>Plutella</taxon>
    </lineage>
</organism>